<dbReference type="SUPFAM" id="SSF52540">
    <property type="entry name" value="P-loop containing nucleoside triphosphate hydrolases"/>
    <property type="match status" value="1"/>
</dbReference>
<dbReference type="STRING" id="1802443.A2117_00360"/>
<evidence type="ECO:0000256" key="2">
    <source>
        <dbReference type="ARBA" id="ARBA00022727"/>
    </source>
</evidence>
<dbReference type="GO" id="GO:0005524">
    <property type="term" value="F:ATP binding"/>
    <property type="evidence" value="ECO:0007669"/>
    <property type="project" value="InterPro"/>
</dbReference>
<sequence length="353" mass="40585">PLFKTKLENNNRTFRLSDPSERWEYFHLRAGSEIERLKSYLEKNSFVAYLLGKKNSGKGTYSKLFIEIFGSDRVAQVSVGDLVRAAHKIVSEGGTAQDELLGFLKQNYRGYLSLEQSLDALIGRDVTRLLPTEFILTLVKREIARFPKKSLFIDGFPRDLDQISYSLYLRELIGYRDDPDVLVFIDVPEKIIEERMKYRVVCPKCQLVPNLKLNPTKKIGYDQEKRAFYLICDNPACQGQRLDSGKEGDRSGIEAIRERLDNEGRLMEQALQLYGIPKILLRNHLPQEKALEFADAYEITPEYDYEWDDVKKEVRVLEKPWVFPDDEGVPSVSLLAPAAVVSLLKQLTQTLNP</sequence>
<dbReference type="InterPro" id="IPR033690">
    <property type="entry name" value="Adenylat_kinase_CS"/>
</dbReference>
<accession>A0A1G2QPB9</accession>
<dbReference type="EMBL" id="MHTO01000017">
    <property type="protein sequence ID" value="OHA62298.1"/>
    <property type="molecule type" value="Genomic_DNA"/>
</dbReference>
<dbReference type="Proteomes" id="UP000179245">
    <property type="component" value="Unassembled WGS sequence"/>
</dbReference>
<protein>
    <recommendedName>
        <fullName evidence="7">Adenylate kinase</fullName>
    </recommendedName>
</protein>
<evidence type="ECO:0000313" key="6">
    <source>
        <dbReference type="Proteomes" id="UP000179245"/>
    </source>
</evidence>
<dbReference type="InterPro" id="IPR000850">
    <property type="entry name" value="Adenylat/UMP-CMP_kin"/>
</dbReference>
<reference evidence="5 6" key="1">
    <citation type="journal article" date="2016" name="Nat. Commun.">
        <title>Thousands of microbial genomes shed light on interconnected biogeochemical processes in an aquifer system.</title>
        <authorList>
            <person name="Anantharaman K."/>
            <person name="Brown C.T."/>
            <person name="Hug L.A."/>
            <person name="Sharon I."/>
            <person name="Castelle C.J."/>
            <person name="Probst A.J."/>
            <person name="Thomas B.C."/>
            <person name="Singh A."/>
            <person name="Wilkins M.J."/>
            <person name="Karaoz U."/>
            <person name="Brodie E.L."/>
            <person name="Williams K.H."/>
            <person name="Hubbard S.S."/>
            <person name="Banfield J.F."/>
        </authorList>
    </citation>
    <scope>NUCLEOTIDE SEQUENCE [LARGE SCALE GENOMIC DNA]</scope>
</reference>
<evidence type="ECO:0000256" key="1">
    <source>
        <dbReference type="ARBA" id="ARBA00022679"/>
    </source>
</evidence>
<keyword evidence="4" id="KW-0418">Kinase</keyword>
<dbReference type="GO" id="GO:0009165">
    <property type="term" value="P:nucleotide biosynthetic process"/>
    <property type="evidence" value="ECO:0007669"/>
    <property type="project" value="UniProtKB-KW"/>
</dbReference>
<dbReference type="Pfam" id="PF00406">
    <property type="entry name" value="ADK"/>
    <property type="match status" value="1"/>
</dbReference>
<dbReference type="PROSITE" id="PS00113">
    <property type="entry name" value="ADENYLATE_KINASE"/>
    <property type="match status" value="1"/>
</dbReference>
<dbReference type="PANTHER" id="PTHR23359">
    <property type="entry name" value="NUCLEOTIDE KINASE"/>
    <property type="match status" value="1"/>
</dbReference>
<keyword evidence="3" id="KW-0547">Nucleotide-binding</keyword>
<keyword evidence="2" id="KW-0545">Nucleotide biosynthesis</keyword>
<keyword evidence="1" id="KW-0808">Transferase</keyword>
<dbReference type="InterPro" id="IPR027417">
    <property type="entry name" value="P-loop_NTPase"/>
</dbReference>
<evidence type="ECO:0008006" key="7">
    <source>
        <dbReference type="Google" id="ProtNLM"/>
    </source>
</evidence>
<dbReference type="Gene3D" id="3.40.50.300">
    <property type="entry name" value="P-loop containing nucleotide triphosphate hydrolases"/>
    <property type="match status" value="1"/>
</dbReference>
<proteinExistence type="predicted"/>
<gene>
    <name evidence="5" type="ORF">A2117_00360</name>
</gene>
<evidence type="ECO:0000313" key="5">
    <source>
        <dbReference type="EMBL" id="OHA62298.1"/>
    </source>
</evidence>
<name>A0A1G2QPB9_9BACT</name>
<feature type="non-terminal residue" evidence="5">
    <location>
        <position position="1"/>
    </location>
</feature>
<dbReference type="AlphaFoldDB" id="A0A1G2QPB9"/>
<evidence type="ECO:0000256" key="4">
    <source>
        <dbReference type="ARBA" id="ARBA00022777"/>
    </source>
</evidence>
<evidence type="ECO:0000256" key="3">
    <source>
        <dbReference type="ARBA" id="ARBA00022741"/>
    </source>
</evidence>
<comment type="caution">
    <text evidence="5">The sequence shown here is derived from an EMBL/GenBank/DDBJ whole genome shotgun (WGS) entry which is preliminary data.</text>
</comment>
<organism evidence="5 6">
    <name type="scientific">Candidatus Wildermuthbacteria bacterium GWA2_46_15</name>
    <dbReference type="NCBI Taxonomy" id="1802443"/>
    <lineage>
        <taxon>Bacteria</taxon>
        <taxon>Candidatus Wildermuthiibacteriota</taxon>
    </lineage>
</organism>
<dbReference type="GO" id="GO:0019205">
    <property type="term" value="F:nucleobase-containing compound kinase activity"/>
    <property type="evidence" value="ECO:0007669"/>
    <property type="project" value="InterPro"/>
</dbReference>